<dbReference type="Pfam" id="PF00270">
    <property type="entry name" value="DEAD"/>
    <property type="match status" value="1"/>
</dbReference>
<feature type="domain" description="Helicase C-terminal" evidence="9">
    <location>
        <begin position="301"/>
        <end position="477"/>
    </location>
</feature>
<reference evidence="10" key="1">
    <citation type="submission" date="2014-11" db="EMBL/GenBank/DDBJ databases">
        <authorList>
            <person name="Geib S."/>
        </authorList>
    </citation>
    <scope>NUCLEOTIDE SEQUENCE</scope>
</reference>
<feature type="compositionally biased region" description="Polar residues" evidence="7">
    <location>
        <begin position="1"/>
        <end position="16"/>
    </location>
</feature>
<sequence>MSTGMESKYLLTSKTPVKSPHGASAKTSVSISSFPIKRKLQSPVNGIENVIIKAPKINNGSATTTSNGKPNVSTPTPNGSFLLLNGKGVPSKQQLEQQRQALPVYKVRQRLIQEARRSETLLLMGETGSGKTTQIPQFLYESGFAQKGMIGITQPRRVAAITVARRVAQEQGCRLGETVGYTVRFEDCTSPQTRIRFLTDGCLLREAIADRLLRQYTVLVLDEAHERTINTDVLFGIVKEAQKQRRQRGLTPLKIIVTSATMDIDHFGKYFGVRGMYLEGKTYPVKVMHAKENQPDYLNAALVTLFQYHRTDPVNHDVLIFLTGQEEIEAMAHQIRQIAKTNDAELSPVRVFPLYAQLPQNKQLECFLPAHANSRKIVLATNIAETSVTIPGIRCVIDCGFVKRRVYNPSSGLDALRIVRVSQAQAWQRCGRAGRDAPGTCYRTYTQAEMESFENMPKPEILRSNICSTVLQLLALGIDCRTFDFLDRPTPEAVDDAYRKLEALGAVRNYKIKPELTTLGQQMSQFPLDPRYSKLLLSASSFGCMEEMLSLVAVLSGENVFVSSNEKRELATLAHAKFTSKHGDHLTLLNVFSAFLKTEKVKLWCHDNFLNTRNLSYAREVRKQLAEIVERLDLPLNSCGNNLDQVRKCLLIGLFDNIAELQRDNTYLTIAGRQRARIHPSSVFHGKYRPEYVIFTEIVLTERNFLRQVTEINPDWIADVLPNYAHLNRIKSSLK</sequence>
<evidence type="ECO:0000259" key="8">
    <source>
        <dbReference type="PROSITE" id="PS51192"/>
    </source>
</evidence>
<dbReference type="AlphaFoldDB" id="A0A0A1X7T3"/>
<dbReference type="Pfam" id="PF00271">
    <property type="entry name" value="Helicase_C"/>
    <property type="match status" value="1"/>
</dbReference>
<keyword evidence="4 10" id="KW-0347">Helicase</keyword>
<dbReference type="GO" id="GO:0005524">
    <property type="term" value="F:ATP binding"/>
    <property type="evidence" value="ECO:0007669"/>
    <property type="project" value="UniProtKB-KW"/>
</dbReference>
<dbReference type="InterPro" id="IPR007502">
    <property type="entry name" value="Helicase-assoc_dom"/>
</dbReference>
<name>A0A0A1X7T3_ZEUCU</name>
<accession>A0A0A1X7T3</accession>
<evidence type="ECO:0000256" key="5">
    <source>
        <dbReference type="ARBA" id="ARBA00022840"/>
    </source>
</evidence>
<feature type="region of interest" description="Disordered" evidence="7">
    <location>
        <begin position="58"/>
        <end position="80"/>
    </location>
</feature>
<evidence type="ECO:0000256" key="2">
    <source>
        <dbReference type="ARBA" id="ARBA00022741"/>
    </source>
</evidence>
<dbReference type="GO" id="GO:0003724">
    <property type="term" value="F:RNA helicase activity"/>
    <property type="evidence" value="ECO:0007669"/>
    <property type="project" value="UniProtKB-EC"/>
</dbReference>
<organism evidence="10">
    <name type="scientific">Zeugodacus cucurbitae</name>
    <name type="common">Melon fruit fly</name>
    <name type="synonym">Bactrocera cucurbitae</name>
    <dbReference type="NCBI Taxonomy" id="28588"/>
    <lineage>
        <taxon>Eukaryota</taxon>
        <taxon>Metazoa</taxon>
        <taxon>Ecdysozoa</taxon>
        <taxon>Arthropoda</taxon>
        <taxon>Hexapoda</taxon>
        <taxon>Insecta</taxon>
        <taxon>Pterygota</taxon>
        <taxon>Neoptera</taxon>
        <taxon>Endopterygota</taxon>
        <taxon>Diptera</taxon>
        <taxon>Brachycera</taxon>
        <taxon>Muscomorpha</taxon>
        <taxon>Tephritoidea</taxon>
        <taxon>Tephritidae</taxon>
        <taxon>Zeugodacus</taxon>
        <taxon>Zeugodacus</taxon>
    </lineage>
</organism>
<dbReference type="InterPro" id="IPR027417">
    <property type="entry name" value="P-loop_NTPase"/>
</dbReference>
<dbReference type="Pfam" id="PF07717">
    <property type="entry name" value="OB_NTP_bind"/>
    <property type="match status" value="1"/>
</dbReference>
<feature type="region of interest" description="Disordered" evidence="7">
    <location>
        <begin position="1"/>
        <end position="30"/>
    </location>
</feature>
<evidence type="ECO:0000313" key="10">
    <source>
        <dbReference type="EMBL" id="JAD06966.1"/>
    </source>
</evidence>
<dbReference type="GO" id="GO:0045943">
    <property type="term" value="P:positive regulation of transcription by RNA polymerase I"/>
    <property type="evidence" value="ECO:0007669"/>
    <property type="project" value="TreeGrafter"/>
</dbReference>
<evidence type="ECO:0000256" key="7">
    <source>
        <dbReference type="SAM" id="MobiDB-lite"/>
    </source>
</evidence>
<protein>
    <recommendedName>
        <fullName evidence="1">RNA helicase</fullName>
        <ecNumber evidence="1">3.6.4.13</ecNumber>
    </recommendedName>
</protein>
<dbReference type="EMBL" id="GBXI01007326">
    <property type="protein sequence ID" value="JAD06966.1"/>
    <property type="molecule type" value="Transcribed_RNA"/>
</dbReference>
<dbReference type="Pfam" id="PF21010">
    <property type="entry name" value="HA2_C"/>
    <property type="match status" value="1"/>
</dbReference>
<dbReference type="GO" id="GO:0016787">
    <property type="term" value="F:hydrolase activity"/>
    <property type="evidence" value="ECO:0007669"/>
    <property type="project" value="UniProtKB-KW"/>
</dbReference>
<dbReference type="FunFam" id="3.40.50.300:FF:000145">
    <property type="entry name" value="probable ATP-dependent RNA helicase DHX40"/>
    <property type="match status" value="1"/>
</dbReference>
<keyword evidence="3" id="KW-0378">Hydrolase</keyword>
<dbReference type="InterPro" id="IPR011545">
    <property type="entry name" value="DEAD/DEAH_box_helicase_dom"/>
</dbReference>
<evidence type="ECO:0000256" key="6">
    <source>
        <dbReference type="ARBA" id="ARBA00047984"/>
    </source>
</evidence>
<dbReference type="InterPro" id="IPR014001">
    <property type="entry name" value="Helicase_ATP-bd"/>
</dbReference>
<dbReference type="SUPFAM" id="SSF52540">
    <property type="entry name" value="P-loop containing nucleoside triphosphate hydrolases"/>
    <property type="match status" value="1"/>
</dbReference>
<proteinExistence type="predicted"/>
<dbReference type="FunFam" id="3.40.50.300:FF:000750">
    <property type="entry name" value="Putative ATP-dependent RNA helicase DHX33"/>
    <property type="match status" value="1"/>
</dbReference>
<dbReference type="SMART" id="SM00490">
    <property type="entry name" value="HELICc"/>
    <property type="match status" value="1"/>
</dbReference>
<dbReference type="PROSITE" id="PS51194">
    <property type="entry name" value="HELICASE_CTER"/>
    <property type="match status" value="1"/>
</dbReference>
<dbReference type="GO" id="GO:0003725">
    <property type="term" value="F:double-stranded RNA binding"/>
    <property type="evidence" value="ECO:0007669"/>
    <property type="project" value="TreeGrafter"/>
</dbReference>
<dbReference type="SMART" id="SM00487">
    <property type="entry name" value="DEXDc"/>
    <property type="match status" value="1"/>
</dbReference>
<dbReference type="Gene3D" id="3.40.50.300">
    <property type="entry name" value="P-loop containing nucleotide triphosphate hydrolases"/>
    <property type="match status" value="2"/>
</dbReference>
<gene>
    <name evidence="10" type="primary">Dhx33</name>
    <name evidence="10" type="ORF">g.19269</name>
</gene>
<dbReference type="EC" id="3.6.4.13" evidence="1"/>
<dbReference type="PANTHER" id="PTHR18934">
    <property type="entry name" value="ATP-DEPENDENT RNA HELICASE"/>
    <property type="match status" value="1"/>
</dbReference>
<dbReference type="PANTHER" id="PTHR18934:SF118">
    <property type="entry name" value="ATP-DEPENDENT RNA HELICASE DHX33"/>
    <property type="match status" value="1"/>
</dbReference>
<evidence type="ECO:0000256" key="3">
    <source>
        <dbReference type="ARBA" id="ARBA00022801"/>
    </source>
</evidence>
<evidence type="ECO:0000259" key="9">
    <source>
        <dbReference type="PROSITE" id="PS51194"/>
    </source>
</evidence>
<dbReference type="InterPro" id="IPR001650">
    <property type="entry name" value="Helicase_C-like"/>
</dbReference>
<feature type="domain" description="Helicase ATP-binding" evidence="8">
    <location>
        <begin position="112"/>
        <end position="280"/>
    </location>
</feature>
<evidence type="ECO:0000256" key="4">
    <source>
        <dbReference type="ARBA" id="ARBA00022806"/>
    </source>
</evidence>
<keyword evidence="2" id="KW-0547">Nucleotide-binding</keyword>
<dbReference type="CDD" id="cd18791">
    <property type="entry name" value="SF2_C_RHA"/>
    <property type="match status" value="1"/>
</dbReference>
<dbReference type="SMART" id="SM00847">
    <property type="entry name" value="HA2"/>
    <property type="match status" value="1"/>
</dbReference>
<dbReference type="GO" id="GO:0005730">
    <property type="term" value="C:nucleolus"/>
    <property type="evidence" value="ECO:0007669"/>
    <property type="project" value="TreeGrafter"/>
</dbReference>
<dbReference type="PROSITE" id="PS51192">
    <property type="entry name" value="HELICASE_ATP_BIND_1"/>
    <property type="match status" value="1"/>
</dbReference>
<evidence type="ECO:0000256" key="1">
    <source>
        <dbReference type="ARBA" id="ARBA00012552"/>
    </source>
</evidence>
<dbReference type="Gene3D" id="1.20.120.1080">
    <property type="match status" value="1"/>
</dbReference>
<dbReference type="InterPro" id="IPR011709">
    <property type="entry name" value="DEAD-box_helicase_OB_fold"/>
</dbReference>
<comment type="catalytic activity">
    <reaction evidence="6">
        <text>ATP + H2O = ADP + phosphate + H(+)</text>
        <dbReference type="Rhea" id="RHEA:13065"/>
        <dbReference type="ChEBI" id="CHEBI:15377"/>
        <dbReference type="ChEBI" id="CHEBI:15378"/>
        <dbReference type="ChEBI" id="CHEBI:30616"/>
        <dbReference type="ChEBI" id="CHEBI:43474"/>
        <dbReference type="ChEBI" id="CHEBI:456216"/>
        <dbReference type="EC" id="3.6.4.13"/>
    </reaction>
</comment>
<feature type="compositionally biased region" description="Polar residues" evidence="7">
    <location>
        <begin position="58"/>
        <end position="79"/>
    </location>
</feature>
<keyword evidence="5" id="KW-0067">ATP-binding</keyword>
<dbReference type="CDD" id="cd17978">
    <property type="entry name" value="DEXHc_DHX33"/>
    <property type="match status" value="1"/>
</dbReference>
<reference evidence="10" key="2">
    <citation type="journal article" date="2015" name="Gigascience">
        <title>Reconstructing a comprehensive transcriptome assembly of a white-pupal translocated strain of the pest fruit fly Bactrocera cucurbitae.</title>
        <authorList>
            <person name="Sim S.B."/>
            <person name="Calla B."/>
            <person name="Hall B."/>
            <person name="DeRego T."/>
            <person name="Geib S.M."/>
        </authorList>
    </citation>
    <scope>NUCLEOTIDE SEQUENCE</scope>
</reference>